<keyword evidence="7 8" id="KW-0066">ATP synthesis</keyword>
<dbReference type="GeneID" id="7498397"/>
<dbReference type="GO" id="GO:0009535">
    <property type="term" value="C:chloroplast thylakoid membrane"/>
    <property type="evidence" value="ECO:0007669"/>
    <property type="project" value="UniProtKB-SubCell"/>
</dbReference>
<evidence type="ECO:0000256" key="10">
    <source>
        <dbReference type="SAM" id="Coils"/>
    </source>
</evidence>
<evidence type="ECO:0000256" key="6">
    <source>
        <dbReference type="ARBA" id="ARBA00023196"/>
    </source>
</evidence>
<evidence type="ECO:0000256" key="9">
    <source>
        <dbReference type="RuleBase" id="RU003655"/>
    </source>
</evidence>
<dbReference type="SUPFAM" id="SSF51344">
    <property type="entry name" value="Epsilon subunit of F1F0-ATP synthase N-terminal domain"/>
    <property type="match status" value="1"/>
</dbReference>
<evidence type="ECO:0000259" key="11">
    <source>
        <dbReference type="Pfam" id="PF00401"/>
    </source>
</evidence>
<dbReference type="Gene3D" id="6.10.140.480">
    <property type="match status" value="1"/>
</dbReference>
<dbReference type="NCBIfam" id="TIGR01216">
    <property type="entry name" value="ATP_synt_epsi"/>
    <property type="match status" value="1"/>
</dbReference>
<feature type="domain" description="ATP synthase epsilon subunit C-terminal" evidence="11">
    <location>
        <begin position="90"/>
        <end position="129"/>
    </location>
</feature>
<gene>
    <name evidence="8 13" type="primary">atpE</name>
</gene>
<dbReference type="GO" id="GO:0045259">
    <property type="term" value="C:proton-transporting ATP synthase complex"/>
    <property type="evidence" value="ECO:0007669"/>
    <property type="project" value="UniProtKB-KW"/>
</dbReference>
<reference evidence="13" key="1">
    <citation type="journal article" date="2009" name="Mol. Biol. Evol.">
        <title>The chloroplast genomes of the green algae Pyramimonas, Monomastix, and Pycnococcus shed new light on the evolutionary history of prasinophytes and the origin of the secondary chloroplasts of euglenids.</title>
        <authorList>
            <person name="Turmel M."/>
            <person name="Gagnon M.C."/>
            <person name="O'Kelly C.J."/>
            <person name="Otis C."/>
            <person name="Lemieux C."/>
        </authorList>
    </citation>
    <scope>NUCLEOTIDE SEQUENCE</scope>
    <source>
        <strain evidence="13">CCMP 1203</strain>
    </source>
</reference>
<dbReference type="GO" id="GO:0046933">
    <property type="term" value="F:proton-transporting ATP synthase activity, rotational mechanism"/>
    <property type="evidence" value="ECO:0007669"/>
    <property type="project" value="UniProtKB-UniRule"/>
</dbReference>
<dbReference type="EMBL" id="FJ493498">
    <property type="protein sequence ID" value="ACK36787.1"/>
    <property type="molecule type" value="Genomic_DNA"/>
</dbReference>
<geneLocation type="chloroplast" evidence="13"/>
<evidence type="ECO:0000256" key="3">
    <source>
        <dbReference type="ARBA" id="ARBA00022448"/>
    </source>
</evidence>
<keyword evidence="6 8" id="KW-0139">CF(1)</keyword>
<dbReference type="PANTHER" id="PTHR13822:SF10">
    <property type="entry name" value="ATP SYNTHASE EPSILON CHAIN, CHLOROPLASTIC"/>
    <property type="match status" value="1"/>
</dbReference>
<evidence type="ECO:0000256" key="1">
    <source>
        <dbReference type="ARBA" id="ARBA00004170"/>
    </source>
</evidence>
<feature type="domain" description="ATP synthase F1 complex delta/epsilon subunit N-terminal" evidence="12">
    <location>
        <begin position="3"/>
        <end position="81"/>
    </location>
</feature>
<evidence type="ECO:0000256" key="2">
    <source>
        <dbReference type="ARBA" id="ARBA00005712"/>
    </source>
</evidence>
<feature type="coiled-coil region" evidence="10">
    <location>
        <begin position="96"/>
        <end position="123"/>
    </location>
</feature>
<keyword evidence="5 8" id="KW-0472">Membrane</keyword>
<dbReference type="InterPro" id="IPR020547">
    <property type="entry name" value="ATP_synth_F1_esu_C"/>
</dbReference>
<proteinExistence type="inferred from homology"/>
<dbReference type="InterPro" id="IPR020546">
    <property type="entry name" value="ATP_synth_F1_dsu/esu_N"/>
</dbReference>
<keyword evidence="13" id="KW-0150">Chloroplast</keyword>
<protein>
    <recommendedName>
        <fullName evidence="8 9">ATP synthase epsilon chain, chloroplastic</fullName>
    </recommendedName>
    <alternativeName>
        <fullName evidence="8">ATP synthase F1 sector epsilon subunit</fullName>
    </alternativeName>
    <alternativeName>
        <fullName evidence="8">F-ATPase epsilon subunit</fullName>
    </alternativeName>
</protein>
<dbReference type="Pfam" id="PF00401">
    <property type="entry name" value="ATP-synt_DE"/>
    <property type="match status" value="1"/>
</dbReference>
<dbReference type="RefSeq" id="YP_002600813.1">
    <property type="nucleotide sequence ID" value="NC_012097.1"/>
</dbReference>
<comment type="subunit">
    <text evidence="8 9">F-type ATPases have 2 components, CF(1) - the catalytic core - and CF(0) - the membrane proton channel. CF(1) has five subunits: alpha(3), beta(3), gamma(1), delta(1), epsilon(1). CF(0) has three main subunits: a, b and c.</text>
</comment>
<dbReference type="AlphaFoldDB" id="C0JWS7"/>
<keyword evidence="9 13" id="KW-0934">Plastid</keyword>
<dbReference type="HAMAP" id="MF_00530">
    <property type="entry name" value="ATP_synth_epsil_bac"/>
    <property type="match status" value="1"/>
</dbReference>
<evidence type="ECO:0000256" key="5">
    <source>
        <dbReference type="ARBA" id="ARBA00023136"/>
    </source>
</evidence>
<evidence type="ECO:0000256" key="8">
    <source>
        <dbReference type="HAMAP-Rule" id="MF_00530"/>
    </source>
</evidence>
<dbReference type="InterPro" id="IPR036771">
    <property type="entry name" value="ATPsynth_dsu/esu_N"/>
</dbReference>
<keyword evidence="3 8" id="KW-0813">Transport</keyword>
<dbReference type="CDD" id="cd12152">
    <property type="entry name" value="F1-ATPase_delta"/>
    <property type="match status" value="1"/>
</dbReference>
<keyword evidence="4 8" id="KW-0406">Ion transport</keyword>
<dbReference type="PANTHER" id="PTHR13822">
    <property type="entry name" value="ATP SYNTHASE DELTA/EPSILON CHAIN"/>
    <property type="match status" value="1"/>
</dbReference>
<comment type="similarity">
    <text evidence="2 8 9">Belongs to the ATPase epsilon chain family.</text>
</comment>
<evidence type="ECO:0000256" key="4">
    <source>
        <dbReference type="ARBA" id="ARBA00023065"/>
    </source>
</evidence>
<dbReference type="Gene3D" id="2.60.15.10">
    <property type="entry name" value="F0F1 ATP synthase delta/epsilon subunit, N-terminal"/>
    <property type="match status" value="1"/>
</dbReference>
<keyword evidence="10" id="KW-0175">Coiled coil</keyword>
<keyword evidence="8 9" id="KW-0375">Hydrogen ion transport</keyword>
<evidence type="ECO:0000256" key="7">
    <source>
        <dbReference type="ARBA" id="ARBA00023310"/>
    </source>
</evidence>
<evidence type="ECO:0000313" key="13">
    <source>
        <dbReference type="EMBL" id="ACK36787.1"/>
    </source>
</evidence>
<keyword evidence="8 9" id="KW-0793">Thylakoid</keyword>
<comment type="function">
    <text evidence="8 9">Produces ATP from ADP in the presence of a proton gradient across the membrane.</text>
</comment>
<dbReference type="GO" id="GO:0005524">
    <property type="term" value="F:ATP binding"/>
    <property type="evidence" value="ECO:0007669"/>
    <property type="project" value="UniProtKB-UniRule"/>
</dbReference>
<organism evidence="13">
    <name type="scientific">Pycnococcus provasolii</name>
    <dbReference type="NCBI Taxonomy" id="41880"/>
    <lineage>
        <taxon>Eukaryota</taxon>
        <taxon>Viridiplantae</taxon>
        <taxon>Chlorophyta</taxon>
        <taxon>Pseudoscourfieldiophyceae</taxon>
        <taxon>Pseudoscourfieldiales</taxon>
        <taxon>Pycnococcaceae</taxon>
        <taxon>Pycnococcus</taxon>
    </lineage>
</organism>
<evidence type="ECO:0000259" key="12">
    <source>
        <dbReference type="Pfam" id="PF02823"/>
    </source>
</evidence>
<name>C0JWS7_9CHLO</name>
<comment type="subcellular location">
    <subcellularLocation>
        <location evidence="1">Membrane</location>
        <topology evidence="1">Peripheral membrane protein</topology>
    </subcellularLocation>
    <subcellularLocation>
        <location evidence="8">Plastid</location>
        <location evidence="8">Chloroplast thylakoid membrane</location>
        <topology evidence="8">Peripheral membrane protein</topology>
    </subcellularLocation>
</comment>
<dbReference type="Pfam" id="PF02823">
    <property type="entry name" value="ATP-synt_DE_N"/>
    <property type="match status" value="1"/>
</dbReference>
<sequence length="132" mass="14277">MTLQLCVMAPDQVVWDGPIEQAILPTTTGQMGVLQGHTPLVTALDIGVMMARTTTGWEAVVLMGGFGLVKDDRITLLVNEAELGSSVEPEQATTDFEEAKTTLADATTRKERVEANLAFKRARARYQAVTQA</sequence>
<dbReference type="InterPro" id="IPR001469">
    <property type="entry name" value="ATP_synth_F1_dsu/esu"/>
</dbReference>
<accession>C0JWS7</accession>